<evidence type="ECO:0000313" key="9">
    <source>
        <dbReference type="EMBL" id="TQM25900.1"/>
    </source>
</evidence>
<dbReference type="RefSeq" id="WP_221639432.1">
    <property type="nucleotide sequence ID" value="NZ_VFPG01000002.1"/>
</dbReference>
<dbReference type="AlphaFoldDB" id="A0A543EWC8"/>
<dbReference type="PROSITE" id="PS50011">
    <property type="entry name" value="PROTEIN_KINASE_DOM"/>
    <property type="match status" value="1"/>
</dbReference>
<dbReference type="GO" id="GO:0005524">
    <property type="term" value="F:ATP binding"/>
    <property type="evidence" value="ECO:0007669"/>
    <property type="project" value="UniProtKB-UniRule"/>
</dbReference>
<evidence type="ECO:0000259" key="8">
    <source>
        <dbReference type="PROSITE" id="PS50011"/>
    </source>
</evidence>
<proteinExistence type="predicted"/>
<dbReference type="Gene3D" id="1.25.40.10">
    <property type="entry name" value="Tetratricopeptide repeat domain"/>
    <property type="match status" value="1"/>
</dbReference>
<keyword evidence="5 9" id="KW-0418">Kinase</keyword>
<comment type="caution">
    <text evidence="9">The sequence shown here is derived from an EMBL/GenBank/DDBJ whole genome shotgun (WGS) entry which is preliminary data.</text>
</comment>
<keyword evidence="2 9" id="KW-0723">Serine/threonine-protein kinase</keyword>
<keyword evidence="3" id="KW-0808">Transferase</keyword>
<evidence type="ECO:0000256" key="7">
    <source>
        <dbReference type="PROSITE-ProRule" id="PRU10141"/>
    </source>
</evidence>
<dbReference type="EMBL" id="VFPG01000002">
    <property type="protein sequence ID" value="TQM25900.1"/>
    <property type="molecule type" value="Genomic_DNA"/>
</dbReference>
<sequence>MPARRIGRRYDLIEEIGFGGMGSVWRGYDTVLDREIAVKLIRYTQIHSPTDAAEFAARFRREARITAQIRHHGVPQVYDAVLDADLSEVYLVMELVEGANTLRHYLEPGAPLPIAWAVSVTAQIATALSYAHALPVVHRDLKPDNILLTPGGAVKIIDFGIAALLTAGAPKLTMTGALLGSMPYMSPEQAIGAKPTPRTDLYALGCILYEMLCGYPVFDGAGPIVLHHHASTAPVPPRELRAEVPAELDRLVLELLAKKPEQRPGDAAEVYERLLPLLPPPGSVPGPSEAHLTGMPDPTVIFRRPNAPLRPEQAAPTVQFRGALPATAPISDKVLEQRLEHRLAEFRDLVAAGRTLQAADVLSGILEPAGRVFGADSPRVLELRFDIALARFHGGEFRKARMEFDALAAASARVKGFADELTIECRKFAANCRVELGELTEALSGMRAVLDDVRATQSDGSEVALELRLALGRLLALIGRHAEARTMLSELYEDLLLLRGINDPLTREAEEALERLIDDDPAARGQERS</sequence>
<dbReference type="GO" id="GO:0004674">
    <property type="term" value="F:protein serine/threonine kinase activity"/>
    <property type="evidence" value="ECO:0007669"/>
    <property type="project" value="UniProtKB-KW"/>
</dbReference>
<accession>A0A543EWC8</accession>
<dbReference type="SUPFAM" id="SSF48452">
    <property type="entry name" value="TPR-like"/>
    <property type="match status" value="1"/>
</dbReference>
<reference evidence="9 10" key="1">
    <citation type="submission" date="2019-06" db="EMBL/GenBank/DDBJ databases">
        <title>Sequencing the genomes of 1000 actinobacteria strains.</title>
        <authorList>
            <person name="Klenk H.-P."/>
        </authorList>
    </citation>
    <scope>NUCLEOTIDE SEQUENCE [LARGE SCALE GENOMIC DNA]</scope>
    <source>
        <strain evidence="9 10">DSM 103495</strain>
    </source>
</reference>
<dbReference type="PANTHER" id="PTHR43289:SF6">
    <property type="entry name" value="SERINE_THREONINE-PROTEIN KINASE NEKL-3"/>
    <property type="match status" value="1"/>
</dbReference>
<dbReference type="InterPro" id="IPR008271">
    <property type="entry name" value="Ser/Thr_kinase_AS"/>
</dbReference>
<feature type="binding site" evidence="7">
    <location>
        <position position="39"/>
    </location>
    <ligand>
        <name>ATP</name>
        <dbReference type="ChEBI" id="CHEBI:30616"/>
    </ligand>
</feature>
<gene>
    <name evidence="9" type="ORF">FB390_6068</name>
</gene>
<dbReference type="EC" id="2.7.11.1" evidence="1"/>
<protein>
    <recommendedName>
        <fullName evidence="1">non-specific serine/threonine protein kinase</fullName>
        <ecNumber evidence="1">2.7.11.1</ecNumber>
    </recommendedName>
</protein>
<evidence type="ECO:0000313" key="10">
    <source>
        <dbReference type="Proteomes" id="UP000316331"/>
    </source>
</evidence>
<dbReference type="PROSITE" id="PS00107">
    <property type="entry name" value="PROTEIN_KINASE_ATP"/>
    <property type="match status" value="1"/>
</dbReference>
<evidence type="ECO:0000256" key="6">
    <source>
        <dbReference type="ARBA" id="ARBA00022840"/>
    </source>
</evidence>
<feature type="domain" description="Protein kinase" evidence="8">
    <location>
        <begin position="10"/>
        <end position="278"/>
    </location>
</feature>
<dbReference type="InterPro" id="IPR011009">
    <property type="entry name" value="Kinase-like_dom_sf"/>
</dbReference>
<keyword evidence="6 7" id="KW-0067">ATP-binding</keyword>
<dbReference type="InterPro" id="IPR017441">
    <property type="entry name" value="Protein_kinase_ATP_BS"/>
</dbReference>
<dbReference type="CDD" id="cd14014">
    <property type="entry name" value="STKc_PknB_like"/>
    <property type="match status" value="1"/>
</dbReference>
<organism evidence="9 10">
    <name type="scientific">Nocardia bhagyanarayanae</name>
    <dbReference type="NCBI Taxonomy" id="1215925"/>
    <lineage>
        <taxon>Bacteria</taxon>
        <taxon>Bacillati</taxon>
        <taxon>Actinomycetota</taxon>
        <taxon>Actinomycetes</taxon>
        <taxon>Mycobacteriales</taxon>
        <taxon>Nocardiaceae</taxon>
        <taxon>Nocardia</taxon>
    </lineage>
</organism>
<dbReference type="SMART" id="SM00220">
    <property type="entry name" value="S_TKc"/>
    <property type="match status" value="1"/>
</dbReference>
<evidence type="ECO:0000256" key="2">
    <source>
        <dbReference type="ARBA" id="ARBA00022527"/>
    </source>
</evidence>
<dbReference type="Gene3D" id="3.30.200.20">
    <property type="entry name" value="Phosphorylase Kinase, domain 1"/>
    <property type="match status" value="1"/>
</dbReference>
<dbReference type="Gene3D" id="1.10.510.10">
    <property type="entry name" value="Transferase(Phosphotransferase) domain 1"/>
    <property type="match status" value="1"/>
</dbReference>
<evidence type="ECO:0000256" key="1">
    <source>
        <dbReference type="ARBA" id="ARBA00012513"/>
    </source>
</evidence>
<evidence type="ECO:0000256" key="4">
    <source>
        <dbReference type="ARBA" id="ARBA00022741"/>
    </source>
</evidence>
<evidence type="ECO:0000256" key="5">
    <source>
        <dbReference type="ARBA" id="ARBA00022777"/>
    </source>
</evidence>
<dbReference type="InterPro" id="IPR000719">
    <property type="entry name" value="Prot_kinase_dom"/>
</dbReference>
<dbReference type="PROSITE" id="PS00108">
    <property type="entry name" value="PROTEIN_KINASE_ST"/>
    <property type="match status" value="1"/>
</dbReference>
<keyword evidence="10" id="KW-1185">Reference proteome</keyword>
<dbReference type="PANTHER" id="PTHR43289">
    <property type="entry name" value="MITOGEN-ACTIVATED PROTEIN KINASE KINASE KINASE 20-RELATED"/>
    <property type="match status" value="1"/>
</dbReference>
<name>A0A543EWC8_9NOCA</name>
<dbReference type="SUPFAM" id="SSF56112">
    <property type="entry name" value="Protein kinase-like (PK-like)"/>
    <property type="match status" value="1"/>
</dbReference>
<keyword evidence="4 7" id="KW-0547">Nucleotide-binding</keyword>
<evidence type="ECO:0000256" key="3">
    <source>
        <dbReference type="ARBA" id="ARBA00022679"/>
    </source>
</evidence>
<dbReference type="InterPro" id="IPR011990">
    <property type="entry name" value="TPR-like_helical_dom_sf"/>
</dbReference>
<dbReference type="Pfam" id="PF00069">
    <property type="entry name" value="Pkinase"/>
    <property type="match status" value="1"/>
</dbReference>
<dbReference type="Proteomes" id="UP000316331">
    <property type="component" value="Unassembled WGS sequence"/>
</dbReference>